<dbReference type="Proteomes" id="UP001218188">
    <property type="component" value="Unassembled WGS sequence"/>
</dbReference>
<dbReference type="EMBL" id="JARJCM010000040">
    <property type="protein sequence ID" value="KAJ7036940.1"/>
    <property type="molecule type" value="Genomic_DNA"/>
</dbReference>
<evidence type="ECO:0000313" key="2">
    <source>
        <dbReference type="Proteomes" id="UP001218188"/>
    </source>
</evidence>
<name>A0AAD6T1X5_9AGAR</name>
<organism evidence="1 2">
    <name type="scientific">Mycena alexandri</name>
    <dbReference type="NCBI Taxonomy" id="1745969"/>
    <lineage>
        <taxon>Eukaryota</taxon>
        <taxon>Fungi</taxon>
        <taxon>Dikarya</taxon>
        <taxon>Basidiomycota</taxon>
        <taxon>Agaricomycotina</taxon>
        <taxon>Agaricomycetes</taxon>
        <taxon>Agaricomycetidae</taxon>
        <taxon>Agaricales</taxon>
        <taxon>Marasmiineae</taxon>
        <taxon>Mycenaceae</taxon>
        <taxon>Mycena</taxon>
    </lineage>
</organism>
<gene>
    <name evidence="1" type="ORF">C8F04DRAFT_1232854</name>
</gene>
<proteinExistence type="predicted"/>
<reference evidence="1" key="1">
    <citation type="submission" date="2023-03" db="EMBL/GenBank/DDBJ databases">
        <title>Massive genome expansion in bonnet fungi (Mycena s.s.) driven by repeated elements and novel gene families across ecological guilds.</title>
        <authorList>
            <consortium name="Lawrence Berkeley National Laboratory"/>
            <person name="Harder C.B."/>
            <person name="Miyauchi S."/>
            <person name="Viragh M."/>
            <person name="Kuo A."/>
            <person name="Thoen E."/>
            <person name="Andreopoulos B."/>
            <person name="Lu D."/>
            <person name="Skrede I."/>
            <person name="Drula E."/>
            <person name="Henrissat B."/>
            <person name="Morin E."/>
            <person name="Kohler A."/>
            <person name="Barry K."/>
            <person name="LaButti K."/>
            <person name="Morin E."/>
            <person name="Salamov A."/>
            <person name="Lipzen A."/>
            <person name="Mereny Z."/>
            <person name="Hegedus B."/>
            <person name="Baldrian P."/>
            <person name="Stursova M."/>
            <person name="Weitz H."/>
            <person name="Taylor A."/>
            <person name="Grigoriev I.V."/>
            <person name="Nagy L.G."/>
            <person name="Martin F."/>
            <person name="Kauserud H."/>
        </authorList>
    </citation>
    <scope>NUCLEOTIDE SEQUENCE</scope>
    <source>
        <strain evidence="1">CBHHK200</strain>
    </source>
</reference>
<comment type="caution">
    <text evidence="1">The sequence shown here is derived from an EMBL/GenBank/DDBJ whole genome shotgun (WGS) entry which is preliminary data.</text>
</comment>
<protein>
    <recommendedName>
        <fullName evidence="3">F-box domain-containing protein</fullName>
    </recommendedName>
</protein>
<sequence length="401" mass="45234">MLAALAVDRDRIADNEAQITQLESSTRGLRDEKDPLSRPHTASQISHLERSILTLRTEKELAQERLSSYKYPVLTLPNELITEILIHFLPTFPKCPPTHGVFSPTVLTQICSHLRRVAVATPALWRAIQVFDRQDAPTIQQQLLSCDIWFSRTRSITLTLEIRAASLPPIGFSSVLPHRAHWQHLKLELDDSSRLRSIIGPMPQLQHLEMRLPSIGGEAVALHDVPLLHAVSLTYIDLAPVILPWAQLTSLILTTVFPREYLPILEQASSLVYCELLIVFTGYLQFPPNVIRLPHLETLILTDKEPRSGRHEQGDQGLLHFIIAHALQRLDVPTRFLGLDPVDSLRAFFSNSGCNLYELAIIGGPIKHSQYVAAFPSIQNLYLDWEDEDDESEDSESLFSV</sequence>
<evidence type="ECO:0000313" key="1">
    <source>
        <dbReference type="EMBL" id="KAJ7036940.1"/>
    </source>
</evidence>
<evidence type="ECO:0008006" key="3">
    <source>
        <dbReference type="Google" id="ProtNLM"/>
    </source>
</evidence>
<keyword evidence="2" id="KW-1185">Reference proteome</keyword>
<accession>A0AAD6T1X5</accession>
<dbReference type="AlphaFoldDB" id="A0AAD6T1X5"/>
<dbReference type="SUPFAM" id="SSF52047">
    <property type="entry name" value="RNI-like"/>
    <property type="match status" value="1"/>
</dbReference>